<name>A0AAE3N3N7_9HYPH</name>
<keyword evidence="1" id="KW-0812">Transmembrane</keyword>
<evidence type="ECO:0000313" key="3">
    <source>
        <dbReference type="Proteomes" id="UP001208771"/>
    </source>
</evidence>
<dbReference type="AlphaFoldDB" id="A0AAE3N3N7"/>
<feature type="transmembrane region" description="Helical" evidence="1">
    <location>
        <begin position="12"/>
        <end position="31"/>
    </location>
</feature>
<proteinExistence type="predicted"/>
<protein>
    <submittedName>
        <fullName evidence="2">Uncharacterized protein</fullName>
    </submittedName>
</protein>
<keyword evidence="1" id="KW-0472">Membrane</keyword>
<keyword evidence="1" id="KW-1133">Transmembrane helix</keyword>
<keyword evidence="3" id="KW-1185">Reference proteome</keyword>
<reference evidence="2" key="1">
    <citation type="submission" date="2022-07" db="EMBL/GenBank/DDBJ databases">
        <title>Ectorhizobium quercum gen.nov., sp. nov.</title>
        <authorList>
            <person name="Ma T."/>
            <person name="Li Y."/>
        </authorList>
    </citation>
    <scope>NUCLEOTIDE SEQUENCE</scope>
    <source>
        <strain evidence="2">BDR2-2</strain>
    </source>
</reference>
<evidence type="ECO:0000256" key="1">
    <source>
        <dbReference type="SAM" id="Phobius"/>
    </source>
</evidence>
<feature type="transmembrane region" description="Helical" evidence="1">
    <location>
        <begin position="43"/>
        <end position="62"/>
    </location>
</feature>
<accession>A0AAE3N3N7</accession>
<evidence type="ECO:0000313" key="2">
    <source>
        <dbReference type="EMBL" id="MCX9000009.1"/>
    </source>
</evidence>
<gene>
    <name evidence="2" type="ORF">NOF55_23190</name>
</gene>
<dbReference type="Proteomes" id="UP001208771">
    <property type="component" value="Unassembled WGS sequence"/>
</dbReference>
<sequence>MQAVLSMMLGFLSWSFWLTTLIAIAMIYVGAHLLRRRGHAGGWALAVALIAVPVLATAMPFANQAYLMSFGSQRPATIEKLTTFTEFNLGRRTRSTQNERLDLLVTDDSGQVWRTSLNRRAGMLGPYALPELRLASGDDVVVAMIDGVPSNVTIVTDASPARWQARLRQIDAAWEINPPQSDWVSHNVHRRMIEDFLAEHRDDIGSDSVARLEARLDDLTEKPPEGLSPVLHDP</sequence>
<organism evidence="2 3">
    <name type="scientific">Ectorhizobium quercum</name>
    <dbReference type="NCBI Taxonomy" id="2965071"/>
    <lineage>
        <taxon>Bacteria</taxon>
        <taxon>Pseudomonadati</taxon>
        <taxon>Pseudomonadota</taxon>
        <taxon>Alphaproteobacteria</taxon>
        <taxon>Hyphomicrobiales</taxon>
        <taxon>Rhizobiaceae</taxon>
        <taxon>Ectorhizobium</taxon>
    </lineage>
</organism>
<comment type="caution">
    <text evidence="2">The sequence shown here is derived from an EMBL/GenBank/DDBJ whole genome shotgun (WGS) entry which is preliminary data.</text>
</comment>
<dbReference type="RefSeq" id="WP_306413510.1">
    <property type="nucleotide sequence ID" value="NZ_JANFPI010000016.1"/>
</dbReference>
<dbReference type="EMBL" id="JANFPI010000016">
    <property type="protein sequence ID" value="MCX9000009.1"/>
    <property type="molecule type" value="Genomic_DNA"/>
</dbReference>